<evidence type="ECO:0000313" key="7">
    <source>
        <dbReference type="EMBL" id="MBM7645734.1"/>
    </source>
</evidence>
<dbReference type="RefSeq" id="WP_338056070.1">
    <property type="nucleotide sequence ID" value="NZ_JAFBER010000011.1"/>
</dbReference>
<evidence type="ECO:0000256" key="1">
    <source>
        <dbReference type="ARBA" id="ARBA00007074"/>
    </source>
</evidence>
<accession>A0ABS2Q0A9</accession>
<evidence type="ECO:0000256" key="3">
    <source>
        <dbReference type="ARBA" id="ARBA00022801"/>
    </source>
</evidence>
<feature type="domain" description="NlpC/P60" evidence="6">
    <location>
        <begin position="212"/>
        <end position="337"/>
    </location>
</feature>
<dbReference type="InterPro" id="IPR057812">
    <property type="entry name" value="SH3_YKFC_2nd"/>
</dbReference>
<dbReference type="GO" id="GO:0016787">
    <property type="term" value="F:hydrolase activity"/>
    <property type="evidence" value="ECO:0007669"/>
    <property type="project" value="UniProtKB-KW"/>
</dbReference>
<evidence type="ECO:0000313" key="8">
    <source>
        <dbReference type="Proteomes" id="UP000808914"/>
    </source>
</evidence>
<feature type="signal peptide" evidence="5">
    <location>
        <begin position="1"/>
        <end position="20"/>
    </location>
</feature>
<gene>
    <name evidence="7" type="ORF">JOD45_001953</name>
</gene>
<organism evidence="7 8">
    <name type="scientific">Scopulibacillus daqui</name>
    <dbReference type="NCBI Taxonomy" id="1469162"/>
    <lineage>
        <taxon>Bacteria</taxon>
        <taxon>Bacillati</taxon>
        <taxon>Bacillota</taxon>
        <taxon>Bacilli</taxon>
        <taxon>Bacillales</taxon>
        <taxon>Sporolactobacillaceae</taxon>
        <taxon>Scopulibacillus</taxon>
    </lineage>
</organism>
<dbReference type="Pfam" id="PF23795">
    <property type="entry name" value="SH3_YKFC_2nd"/>
    <property type="match status" value="1"/>
</dbReference>
<dbReference type="PANTHER" id="PTHR47053">
    <property type="entry name" value="MUREIN DD-ENDOPEPTIDASE MEPH-RELATED"/>
    <property type="match status" value="1"/>
</dbReference>
<dbReference type="PROSITE" id="PS51935">
    <property type="entry name" value="NLPC_P60"/>
    <property type="match status" value="1"/>
</dbReference>
<dbReference type="InterPro" id="IPR051202">
    <property type="entry name" value="Peptidase_C40"/>
</dbReference>
<dbReference type="PANTHER" id="PTHR47053:SF3">
    <property type="entry name" value="GAMMA-D-GLUTAMYL-L-LYSINE DIPEPTIDYL-PEPTIDASE"/>
    <property type="match status" value="1"/>
</dbReference>
<sequence length="340" mass="38427">MKKRIWLPFSLVMLCGLVRARGESAASRKSESTPDAAYIDVAAGTLWTEPRIHRTIDTPSLLNPADLRLWISNMSVEDKLWLVGKLETQALFGNKVMILEIQDDWVKVAVEGEPTPRNELGYPGWLPKKQLTFNKRMQRKSDQPFALVKDKTTWLYHNKKLTKRFIEISFNTQLPVVNWVKNAVKVITPSGGKKWISAGSVNIYKSFSDIPKPSADDIIHTAEQFLGLPYLWSGMSGFGFDCSGFAHNIYKHHGIIIPRDASAQILKGKKVSKGDLQKGDLLFFAHQNGQGAVHHVGIYYGRDKMIHSPNSRSSIEILDDIWQSSYAPEYAGARRYLENK</sequence>
<dbReference type="Pfam" id="PF18348">
    <property type="entry name" value="SH3_16"/>
    <property type="match status" value="1"/>
</dbReference>
<proteinExistence type="inferred from homology"/>
<dbReference type="InterPro" id="IPR041382">
    <property type="entry name" value="SH3_16"/>
</dbReference>
<comment type="similarity">
    <text evidence="1">Belongs to the peptidase C40 family.</text>
</comment>
<dbReference type="InterPro" id="IPR000064">
    <property type="entry name" value="NLP_P60_dom"/>
</dbReference>
<evidence type="ECO:0000256" key="5">
    <source>
        <dbReference type="SAM" id="SignalP"/>
    </source>
</evidence>
<evidence type="ECO:0000256" key="4">
    <source>
        <dbReference type="ARBA" id="ARBA00022807"/>
    </source>
</evidence>
<dbReference type="Proteomes" id="UP000808914">
    <property type="component" value="Unassembled WGS sequence"/>
</dbReference>
<keyword evidence="4" id="KW-0788">Thiol protease</keyword>
<keyword evidence="2" id="KW-0645">Protease</keyword>
<dbReference type="Gene3D" id="3.90.1720.10">
    <property type="entry name" value="endopeptidase domain like (from Nostoc punctiforme)"/>
    <property type="match status" value="1"/>
</dbReference>
<dbReference type="InterPro" id="IPR038765">
    <property type="entry name" value="Papain-like_cys_pep_sf"/>
</dbReference>
<evidence type="ECO:0000259" key="6">
    <source>
        <dbReference type="PROSITE" id="PS51935"/>
    </source>
</evidence>
<comment type="caution">
    <text evidence="7">The sequence shown here is derived from an EMBL/GenBank/DDBJ whole genome shotgun (WGS) entry which is preliminary data.</text>
</comment>
<dbReference type="SUPFAM" id="SSF54001">
    <property type="entry name" value="Cysteine proteinases"/>
    <property type="match status" value="1"/>
</dbReference>
<evidence type="ECO:0000256" key="2">
    <source>
        <dbReference type="ARBA" id="ARBA00022670"/>
    </source>
</evidence>
<name>A0ABS2Q0A9_9BACL</name>
<protein>
    <submittedName>
        <fullName evidence="7">Cell wall-associated NlpC family hydrolase</fullName>
    </submittedName>
</protein>
<keyword evidence="8" id="KW-1185">Reference proteome</keyword>
<dbReference type="Gene3D" id="2.30.30.40">
    <property type="entry name" value="SH3 Domains"/>
    <property type="match status" value="2"/>
</dbReference>
<reference evidence="7 8" key="1">
    <citation type="submission" date="2021-01" db="EMBL/GenBank/DDBJ databases">
        <title>Genomic Encyclopedia of Type Strains, Phase IV (KMG-IV): sequencing the most valuable type-strain genomes for metagenomic binning, comparative biology and taxonomic classification.</title>
        <authorList>
            <person name="Goeker M."/>
        </authorList>
    </citation>
    <scope>NUCLEOTIDE SEQUENCE [LARGE SCALE GENOMIC DNA]</scope>
    <source>
        <strain evidence="7 8">DSM 28236</strain>
    </source>
</reference>
<dbReference type="Pfam" id="PF00877">
    <property type="entry name" value="NLPC_P60"/>
    <property type="match status" value="1"/>
</dbReference>
<feature type="chain" id="PRO_5045794946" evidence="5">
    <location>
        <begin position="21"/>
        <end position="340"/>
    </location>
</feature>
<keyword evidence="5" id="KW-0732">Signal</keyword>
<dbReference type="EMBL" id="JAFBER010000011">
    <property type="protein sequence ID" value="MBM7645734.1"/>
    <property type="molecule type" value="Genomic_DNA"/>
</dbReference>
<keyword evidence="3 7" id="KW-0378">Hydrolase</keyword>